<proteinExistence type="predicted"/>
<dbReference type="RefSeq" id="XP_009845431.1">
    <property type="nucleotide sequence ID" value="XM_009847129.1"/>
</dbReference>
<sequence length="232" mass="25941">MLEADVIDALTQLFVVDLALVKDNVACVFDEFAVGERPPQRKRDGGGVLQVVVAKEGHDRLGGFGGVVERHLRKDVVRHVGVGDVVDSTVDPRPKRAVHGAQRSAQPVPFVAAEVRHVRVRVLEIRNEHQVRVAHHVRREVKVPHVADAVRVDGRHEQVQCDQKAEVAPPDAQSFLGQDECRVRVEVRLSLTFVLAGAGRVEEEVAWHPTHTQHEGDLVQVVQWRVFQERMV</sequence>
<evidence type="ECO:0000313" key="1">
    <source>
        <dbReference type="EMBL" id="ETV65072.1"/>
    </source>
</evidence>
<dbReference type="GeneID" id="20820117"/>
<dbReference type="EMBL" id="KI913251">
    <property type="protein sequence ID" value="ETV65072.1"/>
    <property type="molecule type" value="Genomic_DNA"/>
</dbReference>
<organism evidence="1">
    <name type="scientific">Aphanomyces astaci</name>
    <name type="common">Crayfish plague agent</name>
    <dbReference type="NCBI Taxonomy" id="112090"/>
    <lineage>
        <taxon>Eukaryota</taxon>
        <taxon>Sar</taxon>
        <taxon>Stramenopiles</taxon>
        <taxon>Oomycota</taxon>
        <taxon>Saprolegniomycetes</taxon>
        <taxon>Saprolegniales</taxon>
        <taxon>Verrucalvaceae</taxon>
        <taxon>Aphanomyces</taxon>
    </lineage>
</organism>
<accession>W4FC72</accession>
<protein>
    <submittedName>
        <fullName evidence="1">Uncharacterized protein</fullName>
    </submittedName>
</protein>
<dbReference type="VEuPathDB" id="FungiDB:H257_18121"/>
<reference evidence="1" key="1">
    <citation type="submission" date="2013-12" db="EMBL/GenBank/DDBJ databases">
        <title>The Genome Sequence of Aphanomyces astaci APO3.</title>
        <authorList>
            <consortium name="The Broad Institute Genomics Platform"/>
            <person name="Russ C."/>
            <person name="Tyler B."/>
            <person name="van West P."/>
            <person name="Dieguez-Uribeondo J."/>
            <person name="Young S.K."/>
            <person name="Zeng Q."/>
            <person name="Gargeya S."/>
            <person name="Fitzgerald M."/>
            <person name="Abouelleil A."/>
            <person name="Alvarado L."/>
            <person name="Chapman S.B."/>
            <person name="Gainer-Dewar J."/>
            <person name="Goldberg J."/>
            <person name="Griggs A."/>
            <person name="Gujja S."/>
            <person name="Hansen M."/>
            <person name="Howarth C."/>
            <person name="Imamovic A."/>
            <person name="Ireland A."/>
            <person name="Larimer J."/>
            <person name="McCowan C."/>
            <person name="Murphy C."/>
            <person name="Pearson M."/>
            <person name="Poon T.W."/>
            <person name="Priest M."/>
            <person name="Roberts A."/>
            <person name="Saif S."/>
            <person name="Shea T."/>
            <person name="Sykes S."/>
            <person name="Wortman J."/>
            <person name="Nusbaum C."/>
            <person name="Birren B."/>
        </authorList>
    </citation>
    <scope>NUCLEOTIDE SEQUENCE [LARGE SCALE GENOMIC DNA]</scope>
    <source>
        <strain evidence="1">APO3</strain>
    </source>
</reference>
<gene>
    <name evidence="1" type="ORF">H257_18121</name>
</gene>
<name>W4FC72_APHAT</name>
<dbReference type="AlphaFoldDB" id="W4FC72"/>